<dbReference type="Gene3D" id="3.30.530.20">
    <property type="match status" value="1"/>
</dbReference>
<dbReference type="STRING" id="1123237.Salmuc_04752"/>
<dbReference type="CDD" id="cd07812">
    <property type="entry name" value="SRPBCC"/>
    <property type="match status" value="1"/>
</dbReference>
<dbReference type="RefSeq" id="WP_020041410.1">
    <property type="nucleotide sequence ID" value="NZ_KE557278.1"/>
</dbReference>
<comment type="caution">
    <text evidence="1">The sequence shown here is derived from an EMBL/GenBank/DDBJ whole genome shotgun (WGS) entry which is preliminary data.</text>
</comment>
<dbReference type="Pfam" id="PF10604">
    <property type="entry name" value="Polyketide_cyc2"/>
    <property type="match status" value="1"/>
</dbReference>
<organism evidence="1 2">
    <name type="scientific">Salipiger mucosus DSM 16094</name>
    <dbReference type="NCBI Taxonomy" id="1123237"/>
    <lineage>
        <taxon>Bacteria</taxon>
        <taxon>Pseudomonadati</taxon>
        <taxon>Pseudomonadota</taxon>
        <taxon>Alphaproteobacteria</taxon>
        <taxon>Rhodobacterales</taxon>
        <taxon>Roseobacteraceae</taxon>
        <taxon>Salipiger</taxon>
    </lineage>
</organism>
<dbReference type="InterPro" id="IPR019587">
    <property type="entry name" value="Polyketide_cyclase/dehydratase"/>
</dbReference>
<name>S9QIZ3_9RHOB</name>
<evidence type="ECO:0000313" key="1">
    <source>
        <dbReference type="EMBL" id="EPX79533.1"/>
    </source>
</evidence>
<dbReference type="InterPro" id="IPR023393">
    <property type="entry name" value="START-like_dom_sf"/>
</dbReference>
<dbReference type="eggNOG" id="COG3427">
    <property type="taxonomic scope" value="Bacteria"/>
</dbReference>
<evidence type="ECO:0000313" key="2">
    <source>
        <dbReference type="Proteomes" id="UP000015347"/>
    </source>
</evidence>
<dbReference type="AlphaFoldDB" id="S9QIZ3"/>
<accession>S9QIZ3</accession>
<protein>
    <recommendedName>
        <fullName evidence="3">DNA polymerase III subunits gamma and tau</fullName>
    </recommendedName>
</protein>
<dbReference type="HOGENOM" id="CLU_138417_0_0_5"/>
<sequence length="155" mass="17830">MEFSTREDIEAPLDRVFAALTDFDRIERQVMRRGIEVQRTDTRSEPGEGMAWTASFRFRGKPREAEVTLTEYDPPNLMVYRMVSGGLEARTRLDFVALSPSRTRIAMTIEVTAKTLSARLIVQSIKLARANVEKRFRVRMAEYAGDLETRLKRQG</sequence>
<evidence type="ECO:0008006" key="3">
    <source>
        <dbReference type="Google" id="ProtNLM"/>
    </source>
</evidence>
<reference evidence="2" key="1">
    <citation type="journal article" date="2014" name="Stand. Genomic Sci.">
        <title>Genome sequence of the exopolysaccharide-producing Salipiger mucosus type strain (DSM 16094(T)), a moderately halophilic member of the Roseobacter clade.</title>
        <authorList>
            <person name="Riedel T."/>
            <person name="Spring S."/>
            <person name="Fiebig A."/>
            <person name="Petersen J."/>
            <person name="Kyrpides N.C."/>
            <person name="Goker M."/>
            <person name="Klenk H.P."/>
        </authorList>
    </citation>
    <scope>NUCLEOTIDE SEQUENCE [LARGE SCALE GENOMIC DNA]</scope>
    <source>
        <strain evidence="2">DSM 16094</strain>
    </source>
</reference>
<dbReference type="SUPFAM" id="SSF55961">
    <property type="entry name" value="Bet v1-like"/>
    <property type="match status" value="1"/>
</dbReference>
<dbReference type="Proteomes" id="UP000015347">
    <property type="component" value="Unassembled WGS sequence"/>
</dbReference>
<proteinExistence type="predicted"/>
<keyword evidence="2" id="KW-1185">Reference proteome</keyword>
<dbReference type="OrthoDB" id="7860307at2"/>
<gene>
    <name evidence="1" type="ORF">Salmuc_04752</name>
</gene>
<dbReference type="EMBL" id="APVH01000036">
    <property type="protein sequence ID" value="EPX79533.1"/>
    <property type="molecule type" value="Genomic_DNA"/>
</dbReference>